<dbReference type="Proteomes" id="UP000199206">
    <property type="component" value="Unassembled WGS sequence"/>
</dbReference>
<keyword evidence="2" id="KW-0732">Signal</keyword>
<feature type="compositionally biased region" description="Pro residues" evidence="1">
    <location>
        <begin position="35"/>
        <end position="44"/>
    </location>
</feature>
<dbReference type="STRING" id="1166340.SAMN05192583_1955"/>
<name>A0A1H8DK41_9SPHN</name>
<evidence type="ECO:0008006" key="5">
    <source>
        <dbReference type="Google" id="ProtNLM"/>
    </source>
</evidence>
<feature type="signal peptide" evidence="2">
    <location>
        <begin position="1"/>
        <end position="24"/>
    </location>
</feature>
<sequence length="162" mass="16647">MKATLPLFTLALLLAGCGSPTPDAGNATNATTPAPATPAPPPAATPSVDLSRFENKYPSDKVDGVDFLHAPVVTAAIDGSGAPEDVRRFIRAGDGPQIPITRSGDTLTAHGCEAHNCDAHDWAVLIHQDGSGAEVCHHDQDAGGAPEWYAGGKRENKSEGCG</sequence>
<reference evidence="4" key="1">
    <citation type="submission" date="2016-10" db="EMBL/GenBank/DDBJ databases">
        <authorList>
            <person name="Varghese N."/>
            <person name="Submissions S."/>
        </authorList>
    </citation>
    <scope>NUCLEOTIDE SEQUENCE [LARGE SCALE GENOMIC DNA]</scope>
    <source>
        <strain evidence="4">S6-262</strain>
    </source>
</reference>
<feature type="chain" id="PRO_5011640025" description="Inhibitor of vertebrate lysozyme (Ivy)" evidence="2">
    <location>
        <begin position="25"/>
        <end position="162"/>
    </location>
</feature>
<feature type="region of interest" description="Disordered" evidence="1">
    <location>
        <begin position="24"/>
        <end position="46"/>
    </location>
</feature>
<dbReference type="OrthoDB" id="7204430at2"/>
<gene>
    <name evidence="3" type="ORF">SAMN05192583_1955</name>
</gene>
<dbReference type="PROSITE" id="PS51257">
    <property type="entry name" value="PROKAR_LIPOPROTEIN"/>
    <property type="match status" value="1"/>
</dbReference>
<proteinExistence type="predicted"/>
<evidence type="ECO:0000313" key="3">
    <source>
        <dbReference type="EMBL" id="SEN07525.1"/>
    </source>
</evidence>
<organism evidence="3 4">
    <name type="scientific">Sphingomonas gellani</name>
    <dbReference type="NCBI Taxonomy" id="1166340"/>
    <lineage>
        <taxon>Bacteria</taxon>
        <taxon>Pseudomonadati</taxon>
        <taxon>Pseudomonadota</taxon>
        <taxon>Alphaproteobacteria</taxon>
        <taxon>Sphingomonadales</taxon>
        <taxon>Sphingomonadaceae</taxon>
        <taxon>Sphingomonas</taxon>
    </lineage>
</organism>
<protein>
    <recommendedName>
        <fullName evidence="5">Inhibitor of vertebrate lysozyme (Ivy)</fullName>
    </recommendedName>
</protein>
<dbReference type="RefSeq" id="WP_093665506.1">
    <property type="nucleotide sequence ID" value="NZ_FOCF01000004.1"/>
</dbReference>
<feature type="compositionally biased region" description="Basic and acidic residues" evidence="1">
    <location>
        <begin position="152"/>
        <end position="162"/>
    </location>
</feature>
<keyword evidence="4" id="KW-1185">Reference proteome</keyword>
<dbReference type="EMBL" id="FOCF01000004">
    <property type="protein sequence ID" value="SEN07525.1"/>
    <property type="molecule type" value="Genomic_DNA"/>
</dbReference>
<evidence type="ECO:0000256" key="2">
    <source>
        <dbReference type="SAM" id="SignalP"/>
    </source>
</evidence>
<accession>A0A1H8DK41</accession>
<feature type="compositionally biased region" description="Low complexity" evidence="1">
    <location>
        <begin position="24"/>
        <end position="34"/>
    </location>
</feature>
<evidence type="ECO:0000256" key="1">
    <source>
        <dbReference type="SAM" id="MobiDB-lite"/>
    </source>
</evidence>
<dbReference type="AlphaFoldDB" id="A0A1H8DK41"/>
<feature type="region of interest" description="Disordered" evidence="1">
    <location>
        <begin position="137"/>
        <end position="162"/>
    </location>
</feature>
<evidence type="ECO:0000313" key="4">
    <source>
        <dbReference type="Proteomes" id="UP000199206"/>
    </source>
</evidence>